<dbReference type="GO" id="GO:0015940">
    <property type="term" value="P:pantothenate biosynthetic process"/>
    <property type="evidence" value="ECO:0007669"/>
    <property type="project" value="UniProtKB-UniPathway"/>
</dbReference>
<dbReference type="GO" id="GO:0005524">
    <property type="term" value="F:ATP binding"/>
    <property type="evidence" value="ECO:0007669"/>
    <property type="project" value="UniProtKB-KW"/>
</dbReference>
<dbReference type="InterPro" id="IPR042176">
    <property type="entry name" value="Pantoate_ligase_C"/>
</dbReference>
<dbReference type="GO" id="GO:0004592">
    <property type="term" value="F:pantoate-beta-alanine ligase activity"/>
    <property type="evidence" value="ECO:0007669"/>
    <property type="project" value="UniProtKB-EC"/>
</dbReference>
<gene>
    <name evidence="9" type="ORF">UFOPK3461_00765</name>
</gene>
<dbReference type="PANTHER" id="PTHR21299:SF1">
    <property type="entry name" value="PANTOATE--BETA-ALANINE LIGASE"/>
    <property type="match status" value="1"/>
</dbReference>
<dbReference type="InterPro" id="IPR014729">
    <property type="entry name" value="Rossmann-like_a/b/a_fold"/>
</dbReference>
<dbReference type="InterPro" id="IPR003721">
    <property type="entry name" value="Pantoate_ligase"/>
</dbReference>
<organism evidence="9">
    <name type="scientific">freshwater metagenome</name>
    <dbReference type="NCBI Taxonomy" id="449393"/>
    <lineage>
        <taxon>unclassified sequences</taxon>
        <taxon>metagenomes</taxon>
        <taxon>ecological metagenomes</taxon>
    </lineage>
</organism>
<proteinExistence type="inferred from homology"/>
<keyword evidence="7" id="KW-0067">ATP-binding</keyword>
<evidence type="ECO:0000256" key="4">
    <source>
        <dbReference type="ARBA" id="ARBA00022598"/>
    </source>
</evidence>
<dbReference type="SUPFAM" id="SSF52374">
    <property type="entry name" value="Nucleotidylyl transferase"/>
    <property type="match status" value="1"/>
</dbReference>
<evidence type="ECO:0000256" key="5">
    <source>
        <dbReference type="ARBA" id="ARBA00022655"/>
    </source>
</evidence>
<dbReference type="Gene3D" id="3.40.50.620">
    <property type="entry name" value="HUPs"/>
    <property type="match status" value="1"/>
</dbReference>
<evidence type="ECO:0000256" key="1">
    <source>
        <dbReference type="ARBA" id="ARBA00004990"/>
    </source>
</evidence>
<keyword evidence="5" id="KW-0566">Pantothenate biosynthesis</keyword>
<dbReference type="EMBL" id="CAFBLW010000064">
    <property type="protein sequence ID" value="CAB4878760.1"/>
    <property type="molecule type" value="Genomic_DNA"/>
</dbReference>
<dbReference type="HAMAP" id="MF_00158">
    <property type="entry name" value="PanC"/>
    <property type="match status" value="1"/>
</dbReference>
<reference evidence="9" key="1">
    <citation type="submission" date="2020-05" db="EMBL/GenBank/DDBJ databases">
        <authorList>
            <person name="Chiriac C."/>
            <person name="Salcher M."/>
            <person name="Ghai R."/>
            <person name="Kavagutti S V."/>
        </authorList>
    </citation>
    <scope>NUCLEOTIDE SEQUENCE</scope>
</reference>
<protein>
    <recommendedName>
        <fullName evidence="3">pantoate--beta-alanine ligase (AMP-forming)</fullName>
        <ecNumber evidence="3">6.3.2.1</ecNumber>
    </recommendedName>
</protein>
<evidence type="ECO:0000256" key="8">
    <source>
        <dbReference type="ARBA" id="ARBA00048258"/>
    </source>
</evidence>
<keyword evidence="4" id="KW-0436">Ligase</keyword>
<evidence type="ECO:0000256" key="7">
    <source>
        <dbReference type="ARBA" id="ARBA00022840"/>
    </source>
</evidence>
<evidence type="ECO:0000256" key="2">
    <source>
        <dbReference type="ARBA" id="ARBA00009256"/>
    </source>
</evidence>
<comment type="similarity">
    <text evidence="2">Belongs to the pantothenate synthetase family.</text>
</comment>
<dbReference type="NCBIfam" id="TIGR00018">
    <property type="entry name" value="panC"/>
    <property type="match status" value="1"/>
</dbReference>
<dbReference type="AlphaFoldDB" id="A0A6J7EC51"/>
<dbReference type="GO" id="GO:0005829">
    <property type="term" value="C:cytosol"/>
    <property type="evidence" value="ECO:0007669"/>
    <property type="project" value="TreeGrafter"/>
</dbReference>
<dbReference type="EC" id="6.3.2.1" evidence="3"/>
<sequence length="264" mass="28923">MKIVTNATELVSGCAFVPTMGALHEGHASLFRIAREINEIVVASIFVNPLQFESKDDLAKYPRTPDRDIDLAEASGVTHLWLPNQSEIYPAEPKIISAGELGNKFEGASRKGHFDGVLTVVQRLFELVKPAQAVFGEKDFQQLALVKTIAGNIEIIQAPIIREADGLAASSRNVRLDEISREKSVVISKALYSASRAESLNKARSVLNEILASEQGLTLDYAEIIDEVDFSSAIESTQKKRGIVAGWINGVRLLDNMQMIFGDK</sequence>
<comment type="pathway">
    <text evidence="1">Cofactor biosynthesis; (R)-pantothenate biosynthesis; (R)-pantothenate from (R)-pantoate and beta-alanine: step 1/1.</text>
</comment>
<evidence type="ECO:0000313" key="9">
    <source>
        <dbReference type="EMBL" id="CAB4878760.1"/>
    </source>
</evidence>
<dbReference type="Pfam" id="PF02569">
    <property type="entry name" value="Pantoate_ligase"/>
    <property type="match status" value="1"/>
</dbReference>
<accession>A0A6J7EC51</accession>
<dbReference type="UniPathway" id="UPA00028">
    <property type="reaction ID" value="UER00005"/>
</dbReference>
<evidence type="ECO:0000256" key="3">
    <source>
        <dbReference type="ARBA" id="ARBA00012219"/>
    </source>
</evidence>
<comment type="catalytic activity">
    <reaction evidence="8">
        <text>(R)-pantoate + beta-alanine + ATP = (R)-pantothenate + AMP + diphosphate + H(+)</text>
        <dbReference type="Rhea" id="RHEA:10912"/>
        <dbReference type="ChEBI" id="CHEBI:15378"/>
        <dbReference type="ChEBI" id="CHEBI:15980"/>
        <dbReference type="ChEBI" id="CHEBI:29032"/>
        <dbReference type="ChEBI" id="CHEBI:30616"/>
        <dbReference type="ChEBI" id="CHEBI:33019"/>
        <dbReference type="ChEBI" id="CHEBI:57966"/>
        <dbReference type="ChEBI" id="CHEBI:456215"/>
        <dbReference type="EC" id="6.3.2.1"/>
    </reaction>
</comment>
<dbReference type="PANTHER" id="PTHR21299">
    <property type="entry name" value="CYTIDYLATE KINASE/PANTOATE-BETA-ALANINE LIGASE"/>
    <property type="match status" value="1"/>
</dbReference>
<dbReference type="Gene3D" id="3.30.1300.10">
    <property type="entry name" value="Pantoate-beta-alanine ligase, C-terminal domain"/>
    <property type="match status" value="1"/>
</dbReference>
<evidence type="ECO:0000256" key="6">
    <source>
        <dbReference type="ARBA" id="ARBA00022741"/>
    </source>
</evidence>
<name>A0A6J7EC51_9ZZZZ</name>
<keyword evidence="6" id="KW-0547">Nucleotide-binding</keyword>